<evidence type="ECO:0000256" key="1">
    <source>
        <dbReference type="SAM" id="MobiDB-lite"/>
    </source>
</evidence>
<dbReference type="AlphaFoldDB" id="S8G028"/>
<gene>
    <name evidence="3" type="ORF">FOMPIDRAFT_127311</name>
</gene>
<dbReference type="SUPFAM" id="SSF88723">
    <property type="entry name" value="PIN domain-like"/>
    <property type="match status" value="1"/>
</dbReference>
<dbReference type="InParanoid" id="S8G028"/>
<protein>
    <recommendedName>
        <fullName evidence="2">PIN domain-containing protein</fullName>
    </recommendedName>
</protein>
<dbReference type="eggNOG" id="KOG4689">
    <property type="taxonomic scope" value="Eukaryota"/>
</dbReference>
<feature type="domain" description="PIN" evidence="2">
    <location>
        <begin position="63"/>
        <end position="185"/>
    </location>
</feature>
<dbReference type="Proteomes" id="UP000015241">
    <property type="component" value="Unassembled WGS sequence"/>
</dbReference>
<evidence type="ECO:0000313" key="3">
    <source>
        <dbReference type="EMBL" id="EPT03725.1"/>
    </source>
</evidence>
<dbReference type="SMART" id="SM00670">
    <property type="entry name" value="PINc"/>
    <property type="match status" value="1"/>
</dbReference>
<dbReference type="HOGENOM" id="CLU_678119_0_0_1"/>
<dbReference type="PANTHER" id="PTHR16161:SF0">
    <property type="entry name" value="TRANSCRIPTIONAL PROTEIN SWT1"/>
    <property type="match status" value="1"/>
</dbReference>
<name>S8G028_FOMSC</name>
<dbReference type="EMBL" id="KE504129">
    <property type="protein sequence ID" value="EPT03725.1"/>
    <property type="molecule type" value="Genomic_DNA"/>
</dbReference>
<dbReference type="GO" id="GO:0005634">
    <property type="term" value="C:nucleus"/>
    <property type="evidence" value="ECO:0007669"/>
    <property type="project" value="TreeGrafter"/>
</dbReference>
<dbReference type="Gene3D" id="3.40.50.1010">
    <property type="entry name" value="5'-nuclease"/>
    <property type="match status" value="1"/>
</dbReference>
<evidence type="ECO:0000259" key="2">
    <source>
        <dbReference type="SMART" id="SM00670"/>
    </source>
</evidence>
<feature type="compositionally biased region" description="Basic and acidic residues" evidence="1">
    <location>
        <begin position="225"/>
        <end position="243"/>
    </location>
</feature>
<dbReference type="InterPro" id="IPR029060">
    <property type="entry name" value="PIN-like_dom_sf"/>
</dbReference>
<feature type="region of interest" description="Disordered" evidence="1">
    <location>
        <begin position="225"/>
        <end position="246"/>
    </location>
</feature>
<dbReference type="PANTHER" id="PTHR16161">
    <property type="entry name" value="TRANSCRIPTIONAL PROTEIN SWT1"/>
    <property type="match status" value="1"/>
</dbReference>
<dbReference type="InterPro" id="IPR052626">
    <property type="entry name" value="SWT1_Regulator"/>
</dbReference>
<proteinExistence type="predicted"/>
<organism evidence="3 4">
    <name type="scientific">Fomitopsis schrenkii</name>
    <name type="common">Brown rot fungus</name>
    <dbReference type="NCBI Taxonomy" id="2126942"/>
    <lineage>
        <taxon>Eukaryota</taxon>
        <taxon>Fungi</taxon>
        <taxon>Dikarya</taxon>
        <taxon>Basidiomycota</taxon>
        <taxon>Agaricomycotina</taxon>
        <taxon>Agaricomycetes</taxon>
        <taxon>Polyporales</taxon>
        <taxon>Fomitopsis</taxon>
    </lineage>
</organism>
<dbReference type="CDD" id="cd18727">
    <property type="entry name" value="PIN_Swt1-like"/>
    <property type="match status" value="1"/>
</dbReference>
<keyword evidence="4" id="KW-1185">Reference proteome</keyword>
<evidence type="ECO:0000313" key="4">
    <source>
        <dbReference type="Proteomes" id="UP000015241"/>
    </source>
</evidence>
<dbReference type="Pfam" id="PF13638">
    <property type="entry name" value="PIN_4"/>
    <property type="match status" value="1"/>
</dbReference>
<reference evidence="3 4" key="1">
    <citation type="journal article" date="2012" name="Science">
        <title>The Paleozoic origin of enzymatic lignin decomposition reconstructed from 31 fungal genomes.</title>
        <authorList>
            <person name="Floudas D."/>
            <person name="Binder M."/>
            <person name="Riley R."/>
            <person name="Barry K."/>
            <person name="Blanchette R.A."/>
            <person name="Henrissat B."/>
            <person name="Martinez A.T."/>
            <person name="Otillar R."/>
            <person name="Spatafora J.W."/>
            <person name="Yadav J.S."/>
            <person name="Aerts A."/>
            <person name="Benoit I."/>
            <person name="Boyd A."/>
            <person name="Carlson A."/>
            <person name="Copeland A."/>
            <person name="Coutinho P.M."/>
            <person name="de Vries R.P."/>
            <person name="Ferreira P."/>
            <person name="Findley K."/>
            <person name="Foster B."/>
            <person name="Gaskell J."/>
            <person name="Glotzer D."/>
            <person name="Gorecki P."/>
            <person name="Heitman J."/>
            <person name="Hesse C."/>
            <person name="Hori C."/>
            <person name="Igarashi K."/>
            <person name="Jurgens J.A."/>
            <person name="Kallen N."/>
            <person name="Kersten P."/>
            <person name="Kohler A."/>
            <person name="Kuees U."/>
            <person name="Kumar T.K.A."/>
            <person name="Kuo A."/>
            <person name="LaButti K."/>
            <person name="Larrondo L.F."/>
            <person name="Lindquist E."/>
            <person name="Ling A."/>
            <person name="Lombard V."/>
            <person name="Lucas S."/>
            <person name="Lundell T."/>
            <person name="Martin R."/>
            <person name="McLaughlin D.J."/>
            <person name="Morgenstern I."/>
            <person name="Morin E."/>
            <person name="Murat C."/>
            <person name="Nagy L.G."/>
            <person name="Nolan M."/>
            <person name="Ohm R.A."/>
            <person name="Patyshakuliyeva A."/>
            <person name="Rokas A."/>
            <person name="Ruiz-Duenas F.J."/>
            <person name="Sabat G."/>
            <person name="Salamov A."/>
            <person name="Samejima M."/>
            <person name="Schmutz J."/>
            <person name="Slot J.C."/>
            <person name="St John F."/>
            <person name="Stenlid J."/>
            <person name="Sun H."/>
            <person name="Sun S."/>
            <person name="Syed K."/>
            <person name="Tsang A."/>
            <person name="Wiebenga A."/>
            <person name="Young D."/>
            <person name="Pisabarro A."/>
            <person name="Eastwood D.C."/>
            <person name="Martin F."/>
            <person name="Cullen D."/>
            <person name="Grigoriev I.V."/>
            <person name="Hibbett D.S."/>
        </authorList>
    </citation>
    <scope>NUCLEOTIDE SEQUENCE</scope>
    <source>
        <strain evidence="4">FP-58527</strain>
    </source>
</reference>
<sequence length="406" mass="46134">MHPQGQYSAGWHSPSGALPTPPGNYSPVLLFSSAGDAHDDTLQRIYSAANEDVEMKDAFIPELYLVLDTNVLIDYLDVMKRFNEDIERLSLPITIIIPNVLLSELDGLKKREKIGWFASRASAWILNKMKERKTVHVQARSETCNTAIEPHQRERTNDMYIADCCRFFGMRKPVIFVSGDVNLQTTVESLNTDSKGWSNRALARRLADSGVNIPQLRVDDIPKYKRSHHTEGGRVTETDRHADDEDADMMDIDQDPQPVEEFFVPSHALDALHLQVIDHFTLLLRDLTQRVRISAGESEVSQSLHAPAYRRKEFSLWTLADCLEYLDLKKKLRPCNPPLYRFLLPRCSVPGTRRGQDWTHQDWKNIISALGEIGTKCEDGSVLGSVEYLKQEAAYVFSLQLRPTGQ</sequence>
<dbReference type="InterPro" id="IPR002716">
    <property type="entry name" value="PIN_dom"/>
</dbReference>
<dbReference type="OrthoDB" id="2017974at2759"/>
<dbReference type="GO" id="GO:0004540">
    <property type="term" value="F:RNA nuclease activity"/>
    <property type="evidence" value="ECO:0007669"/>
    <property type="project" value="UniProtKB-ARBA"/>
</dbReference>
<accession>S8G028</accession>